<name>A0ABV3TXP5_9GAMM</name>
<dbReference type="Pfam" id="PF06742">
    <property type="entry name" value="DUF1214"/>
    <property type="match status" value="2"/>
</dbReference>
<proteinExistence type="predicted"/>
<evidence type="ECO:0000313" key="2">
    <source>
        <dbReference type="EMBL" id="MEX1665514.1"/>
    </source>
</evidence>
<dbReference type="Proteomes" id="UP001557484">
    <property type="component" value="Unassembled WGS sequence"/>
</dbReference>
<reference evidence="2 3" key="1">
    <citation type="journal article" date="2011" name="Int. J. Syst. Evol. Microbiol.">
        <title>Zhongshania antarctica gen. nov., sp. nov. and Zhongshania guokunii sp. nov., gammaproteobacteria respectively isolated from coastal attached (fast) ice and surface seawater of the Antarctic.</title>
        <authorList>
            <person name="Li H.J."/>
            <person name="Zhang X.Y."/>
            <person name="Chen C.X."/>
            <person name="Zhang Y.J."/>
            <person name="Gao Z.M."/>
            <person name="Yu Y."/>
            <person name="Chen X.L."/>
            <person name="Chen B."/>
            <person name="Zhang Y.Z."/>
        </authorList>
    </citation>
    <scope>NUCLEOTIDE SEQUENCE [LARGE SCALE GENOMIC DNA]</scope>
    <source>
        <strain evidence="2 3">R06B22</strain>
    </source>
</reference>
<evidence type="ECO:0000259" key="1">
    <source>
        <dbReference type="Pfam" id="PF06742"/>
    </source>
</evidence>
<protein>
    <submittedName>
        <fullName evidence="2">DUF1214 domain-containing protein</fullName>
    </submittedName>
</protein>
<keyword evidence="3" id="KW-1185">Reference proteome</keyword>
<gene>
    <name evidence="2" type="ORF">AB4875_08430</name>
</gene>
<feature type="domain" description="DUF1214" evidence="1">
    <location>
        <begin position="94"/>
        <end position="174"/>
    </location>
</feature>
<comment type="caution">
    <text evidence="2">The sequence shown here is derived from an EMBL/GenBank/DDBJ whole genome shotgun (WGS) entry which is preliminary data.</text>
</comment>
<evidence type="ECO:0000313" key="3">
    <source>
        <dbReference type="Proteomes" id="UP001557484"/>
    </source>
</evidence>
<organism evidence="2 3">
    <name type="scientific">Zhongshania arctica</name>
    <dbReference type="NCBI Taxonomy" id="3238302"/>
    <lineage>
        <taxon>Bacteria</taxon>
        <taxon>Pseudomonadati</taxon>
        <taxon>Pseudomonadota</taxon>
        <taxon>Gammaproteobacteria</taxon>
        <taxon>Cellvibrionales</taxon>
        <taxon>Spongiibacteraceae</taxon>
        <taxon>Zhongshania</taxon>
    </lineage>
</organism>
<sequence length="373" mass="41661">MAVDTPNPLVDIDAWEAFCDELKAAGQQIIRPEAPTDELNRAEGWRYLTRLTRIALDMFMECSDRDFPSFYRPSHETAKIGADNPDNYYLRAEINGQHDYRISGTRGTVAYLGFIAIAGGYEEADGNMRSVSAIDTHSGLEVNADGSIDVILSQTPQPGNWLKITDDTVAVLVRETYLDRSTETFADLTISRLDMGDSKPAALAGPKLKADLAKTAAFVKGTATLFADWAQGFKEHPNTLPAADQEYCQKLGGDPNIYYYHGYFNLADDEALLIEADDIPQCDNWNFQLNNYWMESLEYRYVQIHVNKHTAKYRSDGGVSIVVSAKDPGCENWLDTTGHREGTMAFRWIGADRIVHPRCKVVKLAELAQLLAQ</sequence>
<dbReference type="InterPro" id="IPR010621">
    <property type="entry name" value="DUF1214"/>
</dbReference>
<dbReference type="RefSeq" id="WP_368375617.1">
    <property type="nucleotide sequence ID" value="NZ_JBFRYB010000001.1"/>
</dbReference>
<dbReference type="SUPFAM" id="SSF160935">
    <property type="entry name" value="VPA0735-like"/>
    <property type="match status" value="1"/>
</dbReference>
<feature type="domain" description="DUF1214" evidence="1">
    <location>
        <begin position="303"/>
        <end position="349"/>
    </location>
</feature>
<accession>A0ABV3TXP5</accession>
<dbReference type="EMBL" id="JBFRYB010000001">
    <property type="protein sequence ID" value="MEX1665514.1"/>
    <property type="molecule type" value="Genomic_DNA"/>
</dbReference>